<dbReference type="Proteomes" id="UP000250796">
    <property type="component" value="Chromosome MESINF"/>
</dbReference>
<protein>
    <recommendedName>
        <fullName evidence="3">DUF4127 family protein</fullName>
    </recommendedName>
</protein>
<dbReference type="AlphaFoldDB" id="A0A7Z7LFV1"/>
<dbReference type="Pfam" id="PF13552">
    <property type="entry name" value="DUF4127"/>
    <property type="match status" value="1"/>
</dbReference>
<evidence type="ECO:0008006" key="3">
    <source>
        <dbReference type="Google" id="ProtNLM"/>
    </source>
</evidence>
<dbReference type="RefSeq" id="WP_169699159.1">
    <property type="nucleotide sequence ID" value="NZ_LS974202.1"/>
</dbReference>
<sequence length="498" mass="56752">MFDKRVVFLPVDERFCTRDYFLLLARAANINVVTPPKSYLGAKKTPPDIRRLLKWLDETVLPGDYLVLSIDMLVHGGLIPSRMSIETLDTLKERLGLLERLKDRDVKIYATTTVTRTPFYNSAEEEPDYWQYFGQDMYDLSRLLARSFRGERVHRSVIEKMGKIPVHFVKDYLVRRVRNRKLVSLVIELVERGVLDFLNLVLDDNSKESISLAESEIHQARVDSLGIGSKVSIHAGADEATLSLLSRVLSESLGIVPAFEVRYSSPEYKELVPPYEGSPLHRGIYNHIEAAGGRVVEGEVDIVLLANNPEEGLDSPQQPSVPANTVPYERFFSDLKAAGRKIKGIADVKYTNGADNYLVKELLNSGLDWLETNYSAWNTAGNTLGTVCAHSIVQFLGQKGLLNLDRSKIKELQAIFFIEHWAFQSNVRQRLLVEAEKKGVRPWTVIPVESWAEEFVRKELEAFAPPVRRALEMDFEIERLFFPWHRSFELGLYVVAKR</sequence>
<accession>A0A7Z7LFV1</accession>
<organism evidence="1 2">
    <name type="scientific">Mesotoga infera</name>
    <dbReference type="NCBI Taxonomy" id="1236046"/>
    <lineage>
        <taxon>Bacteria</taxon>
        <taxon>Thermotogati</taxon>
        <taxon>Thermotogota</taxon>
        <taxon>Thermotogae</taxon>
        <taxon>Kosmotogales</taxon>
        <taxon>Kosmotogaceae</taxon>
        <taxon>Mesotoga</taxon>
    </lineage>
</organism>
<keyword evidence="2" id="KW-1185">Reference proteome</keyword>
<dbReference type="InterPro" id="IPR025394">
    <property type="entry name" value="DUF4127"/>
</dbReference>
<proteinExistence type="predicted"/>
<evidence type="ECO:0000313" key="2">
    <source>
        <dbReference type="Proteomes" id="UP000250796"/>
    </source>
</evidence>
<evidence type="ECO:0000313" key="1">
    <source>
        <dbReference type="EMBL" id="SSC12944.1"/>
    </source>
</evidence>
<dbReference type="EMBL" id="LS974202">
    <property type="protein sequence ID" value="SSC12944.1"/>
    <property type="molecule type" value="Genomic_DNA"/>
</dbReference>
<name>A0A7Z7LFV1_9BACT</name>
<gene>
    <name evidence="1" type="ORF">MESINF_1500</name>
</gene>
<dbReference type="KEGG" id="minf:MESINF_1500"/>
<reference evidence="1 2" key="1">
    <citation type="submission" date="2017-01" db="EMBL/GenBank/DDBJ databases">
        <authorList>
            <person name="Erauso G."/>
        </authorList>
    </citation>
    <scope>NUCLEOTIDE SEQUENCE [LARGE SCALE GENOMIC DNA]</scope>
    <source>
        <strain evidence="1">MESINF1</strain>
    </source>
</reference>